<dbReference type="Pfam" id="PF01042">
    <property type="entry name" value="Ribonuc_L-PSP"/>
    <property type="match status" value="1"/>
</dbReference>
<organism evidence="1 2">
    <name type="scientific">Paenalcaligenes hominis</name>
    <dbReference type="NCBI Taxonomy" id="643674"/>
    <lineage>
        <taxon>Bacteria</taxon>
        <taxon>Pseudomonadati</taxon>
        <taxon>Pseudomonadota</taxon>
        <taxon>Betaproteobacteria</taxon>
        <taxon>Burkholderiales</taxon>
        <taxon>Alcaligenaceae</taxon>
        <taxon>Paenalcaligenes</taxon>
    </lineage>
</organism>
<sequence>MKENLMTIKRHEGLAVFSSVVEHGGLVYVSGLVPKDRTLDVGGQAKDIFNQIDANLAKAGIDKTRLLKAEIWLKHIERDFAAMNAAWLDWVDPDHLPVRVTSEANLASPDILIEIMVTAAK</sequence>
<dbReference type="AlphaFoldDB" id="A0A1U9JZN3"/>
<reference evidence="1 2" key="1">
    <citation type="submission" date="2017-01" db="EMBL/GenBank/DDBJ databases">
        <title>Complete Genome Sequence of Paenalcaligenes hominis, Isolated from a paraplegic Patient with neurogenic bladder.</title>
        <authorList>
            <person name="Mukhopadhyay R."/>
            <person name="Joaquin J."/>
            <person name="Hogue R."/>
            <person name="Kilaru A."/>
            <person name="Jospin G."/>
            <person name="Mars K."/>
            <person name="Eisen J.A."/>
            <person name="Chaturvedi V."/>
        </authorList>
    </citation>
    <scope>NUCLEOTIDE SEQUENCE [LARGE SCALE GENOMIC DNA]</scope>
    <source>
        <strain evidence="1 2">15S00501</strain>
    </source>
</reference>
<dbReference type="CDD" id="cd06150">
    <property type="entry name" value="YjgF_YER057c_UK114_like_2"/>
    <property type="match status" value="1"/>
</dbReference>
<accession>A0A1U9JZN3</accession>
<dbReference type="EMBL" id="CP019697">
    <property type="protein sequence ID" value="AQS51179.1"/>
    <property type="molecule type" value="Genomic_DNA"/>
</dbReference>
<evidence type="ECO:0000313" key="2">
    <source>
        <dbReference type="Proteomes" id="UP000189369"/>
    </source>
</evidence>
<dbReference type="Gene3D" id="3.30.1330.40">
    <property type="entry name" value="RutC-like"/>
    <property type="match status" value="1"/>
</dbReference>
<proteinExistence type="predicted"/>
<protein>
    <recommendedName>
        <fullName evidence="3">RidA/YER057c/UK114 family protein</fullName>
    </recommendedName>
</protein>
<dbReference type="PANTHER" id="PTHR47328">
    <property type="match status" value="1"/>
</dbReference>
<dbReference type="SUPFAM" id="SSF55298">
    <property type="entry name" value="YjgF-like"/>
    <property type="match status" value="1"/>
</dbReference>
<dbReference type="Proteomes" id="UP000189369">
    <property type="component" value="Chromosome"/>
</dbReference>
<evidence type="ECO:0000313" key="1">
    <source>
        <dbReference type="EMBL" id="AQS51179.1"/>
    </source>
</evidence>
<dbReference type="InterPro" id="IPR035709">
    <property type="entry name" value="YoaB-like"/>
</dbReference>
<dbReference type="STRING" id="643674.PAEH1_05610"/>
<dbReference type="InterPro" id="IPR035959">
    <property type="entry name" value="RutC-like_sf"/>
</dbReference>
<dbReference type="InterPro" id="IPR006175">
    <property type="entry name" value="YjgF/YER057c/UK114"/>
</dbReference>
<dbReference type="KEGG" id="phn:PAEH1_05610"/>
<gene>
    <name evidence="1" type="ORF">PAEH1_05610</name>
</gene>
<dbReference type="PANTHER" id="PTHR47328:SF1">
    <property type="entry name" value="RUTC FAMILY PROTEIN YOAB"/>
    <property type="match status" value="1"/>
</dbReference>
<evidence type="ECO:0008006" key="3">
    <source>
        <dbReference type="Google" id="ProtNLM"/>
    </source>
</evidence>
<name>A0A1U9JZN3_9BURK</name>